<comment type="subcellular location">
    <subcellularLocation>
        <location evidence="3">Secreted</location>
        <location evidence="3">Extracellular space</location>
        <location evidence="3">Apoplast</location>
    </subcellularLocation>
</comment>
<dbReference type="Pfam" id="PF07732">
    <property type="entry name" value="Cu-oxidase_3"/>
    <property type="match status" value="1"/>
</dbReference>
<dbReference type="GO" id="GO:0005507">
    <property type="term" value="F:copper ion binding"/>
    <property type="evidence" value="ECO:0007669"/>
    <property type="project" value="InterPro"/>
</dbReference>
<dbReference type="InterPro" id="IPR034285">
    <property type="entry name" value="CuRO_2_LCC"/>
</dbReference>
<dbReference type="GO" id="GO:0052716">
    <property type="term" value="F:hydroquinone:oxygen oxidoreductase activity"/>
    <property type="evidence" value="ECO:0007669"/>
    <property type="project" value="UniProtKB-EC"/>
</dbReference>
<feature type="domain" description="Plastocyanin-like" evidence="16">
    <location>
        <begin position="675"/>
        <end position="701"/>
    </location>
</feature>
<dbReference type="InterPro" id="IPR034289">
    <property type="entry name" value="CuRO_3_LCC"/>
</dbReference>
<dbReference type="SUPFAM" id="SSF49503">
    <property type="entry name" value="Cupredoxins"/>
    <property type="match status" value="3"/>
</dbReference>
<dbReference type="EC" id="1.10.3.2" evidence="5"/>
<keyword evidence="9" id="KW-0677">Repeat</keyword>
<comment type="cofactor">
    <cofactor evidence="2">
        <name>Cu cation</name>
        <dbReference type="ChEBI" id="CHEBI:23378"/>
    </cofactor>
</comment>
<dbReference type="Pfam" id="PF00394">
    <property type="entry name" value="Cu-oxidase"/>
    <property type="match status" value="1"/>
</dbReference>
<evidence type="ECO:0000256" key="3">
    <source>
        <dbReference type="ARBA" id="ARBA00004271"/>
    </source>
</evidence>
<feature type="region of interest" description="Disordered" evidence="14">
    <location>
        <begin position="188"/>
        <end position="208"/>
    </location>
</feature>
<feature type="domain" description="Plastocyanin-like" evidence="15">
    <location>
        <begin position="287"/>
        <end position="440"/>
    </location>
</feature>
<accession>A5B9A7</accession>
<protein>
    <recommendedName>
        <fullName evidence="5">laccase</fullName>
        <ecNumber evidence="5">1.10.3.2</ecNumber>
    </recommendedName>
</protein>
<dbReference type="Gene3D" id="2.60.40.420">
    <property type="entry name" value="Cupredoxins - blue copper proteins"/>
    <property type="match status" value="3"/>
</dbReference>
<evidence type="ECO:0000259" key="15">
    <source>
        <dbReference type="Pfam" id="PF00394"/>
    </source>
</evidence>
<dbReference type="InterPro" id="IPR008972">
    <property type="entry name" value="Cupredoxin"/>
</dbReference>
<dbReference type="ExpressionAtlas" id="A5B9A7">
    <property type="expression patterns" value="baseline and differential"/>
</dbReference>
<comment type="similarity">
    <text evidence="4">Belongs to the multicopper oxidase family.</text>
</comment>
<comment type="catalytic activity">
    <reaction evidence="1">
        <text>4 hydroquinone + O2 = 4 benzosemiquinone + 2 H2O</text>
        <dbReference type="Rhea" id="RHEA:11276"/>
        <dbReference type="ChEBI" id="CHEBI:15377"/>
        <dbReference type="ChEBI" id="CHEBI:15379"/>
        <dbReference type="ChEBI" id="CHEBI:17594"/>
        <dbReference type="ChEBI" id="CHEBI:17977"/>
        <dbReference type="EC" id="1.10.3.2"/>
    </reaction>
</comment>
<dbReference type="InterPro" id="IPR011706">
    <property type="entry name" value="Cu-oxidase_C"/>
</dbReference>
<gene>
    <name evidence="18" type="ORF">VITISV_040051</name>
</gene>
<dbReference type="AlphaFoldDB" id="A5B9A7"/>
<keyword evidence="6" id="KW-0052">Apoplast</keyword>
<sequence length="742" mass="82451">MPSVKSLASAPLDCGASTGDCRSGMSAYMITGGKSLQKFHNTVCPDCKPIRTVDDNSGAEVRRLCSSCRSVPSPAGTWAIRTSRRASSTSPATPRCRVLTLYFSFSWVLILSSDDSDLLHNFYSNSGIGPVPAMVEADTTRPSRTGPSMITAVPKSGDSAPHVAQFHLRRELGQSEQAGVLLQPRRRLQDAGHGVKQTRNPWSDGPDHITQCRIQPGTNFTYKVIFGEDQEGTLWWHAHSDWTRATVHGAIVILPTQGTTYPFPKPDGEHLLVLVEKHTKGRLCFIFIVLAASWFAGNLNELYKEFLSNQTVTTLDDIAFTINGEPGDLVACGGETTHRWLVDYGKTYLLRIVNAVVNSELFFAISEHNLTIVGTDGTYTKPRVTSYIMIAPGQTMDVLITTNQSLSHYYMAARQFVTLESSIAEFNNMTATAILQYRGNYPPPDVPSFPANLPLFHDLDSGLGFLPLLRSLATPEHPVSVPLKITTRMLVTASINKVNYTFEGTEVSHLAASLNNITFMDPTSSILLAYYRHTSGVYTTDFPDYPPSYYNFTGDTYPPPMSVLATKVKVLNYNESVEIIVQGTNLQGQGEDHPLHLHGYTFYVVGMGRGNFNNETDPKWYNLVDPPERDTITVPKNGWVALRFLANNPGTYVFLRDHFQGCRNLFVNHSQLFFTGVWLWHCHFDRHLTWGMDTAFIVKNGETPETSILPPLAYMPSCAVQSPIRLEDFQDSIELVNKINVN</sequence>
<evidence type="ECO:0000256" key="2">
    <source>
        <dbReference type="ARBA" id="ARBA00001935"/>
    </source>
</evidence>
<dbReference type="Pfam" id="PF07731">
    <property type="entry name" value="Cu-oxidase_2"/>
    <property type="match status" value="2"/>
</dbReference>
<evidence type="ECO:0000259" key="16">
    <source>
        <dbReference type="Pfam" id="PF07731"/>
    </source>
</evidence>
<name>A5B9A7_VITVI</name>
<evidence type="ECO:0000256" key="8">
    <source>
        <dbReference type="ARBA" id="ARBA00022723"/>
    </source>
</evidence>
<evidence type="ECO:0000256" key="6">
    <source>
        <dbReference type="ARBA" id="ARBA00022523"/>
    </source>
</evidence>
<feature type="domain" description="Plastocyanin-like" evidence="16">
    <location>
        <begin position="542"/>
        <end position="654"/>
    </location>
</feature>
<dbReference type="EMBL" id="AM451101">
    <property type="protein sequence ID" value="CAN63252.1"/>
    <property type="molecule type" value="Genomic_DNA"/>
</dbReference>
<dbReference type="InterPro" id="IPR033138">
    <property type="entry name" value="Cu_oxidase_CS"/>
</dbReference>
<reference evidence="18" key="1">
    <citation type="journal article" date="2007" name="PLoS ONE">
        <title>The first genome sequence of an elite grapevine cultivar (Pinot noir Vitis vinifera L.): coping with a highly heterozygous genome.</title>
        <authorList>
            <person name="Velasco R."/>
            <person name="Zharkikh A."/>
            <person name="Troggio M."/>
            <person name="Cartwright D.A."/>
            <person name="Cestaro A."/>
            <person name="Pruss D."/>
            <person name="Pindo M."/>
            <person name="FitzGerald L.M."/>
            <person name="Vezzulli S."/>
            <person name="Reid J."/>
            <person name="Malacarne G."/>
            <person name="Iliev D."/>
            <person name="Coppola G."/>
            <person name="Wardell B."/>
            <person name="Micheletti D."/>
            <person name="Macalma T."/>
            <person name="Facci M."/>
            <person name="Mitchell J.T."/>
            <person name="Perazzolli M."/>
            <person name="Eldredge G."/>
            <person name="Gatto P."/>
            <person name="Oyzerski R."/>
            <person name="Moretto M."/>
            <person name="Gutin N."/>
            <person name="Stefanini M."/>
            <person name="Chen Y."/>
            <person name="Segala C."/>
            <person name="Davenport C."/>
            <person name="Dematte L."/>
            <person name="Mraz A."/>
            <person name="Battilana J."/>
            <person name="Stormo K."/>
            <person name="Costa F."/>
            <person name="Tao Q."/>
            <person name="Si-Ammour A."/>
            <person name="Harkins T."/>
            <person name="Lackey A."/>
            <person name="Perbost C."/>
            <person name="Taillon B."/>
            <person name="Stella A."/>
            <person name="Solovyev V."/>
            <person name="Fawcett J.A."/>
            <person name="Sterck L."/>
            <person name="Vandepoele K."/>
            <person name="Grando S.M."/>
            <person name="Toppo S."/>
            <person name="Moser C."/>
            <person name="Lanchbury J."/>
            <person name="Bogden R."/>
            <person name="Skolnick M."/>
            <person name="Sgaramella V."/>
            <person name="Bhatnagar S.K."/>
            <person name="Fontana P."/>
            <person name="Gutin A."/>
            <person name="Van de Peer Y."/>
            <person name="Salamini F."/>
            <person name="Viola R."/>
        </authorList>
    </citation>
    <scope>NUCLEOTIDE SEQUENCE</scope>
</reference>
<organism evidence="18">
    <name type="scientific">Vitis vinifera</name>
    <name type="common">Grape</name>
    <dbReference type="NCBI Taxonomy" id="29760"/>
    <lineage>
        <taxon>Eukaryota</taxon>
        <taxon>Viridiplantae</taxon>
        <taxon>Streptophyta</taxon>
        <taxon>Embryophyta</taxon>
        <taxon>Tracheophyta</taxon>
        <taxon>Spermatophyta</taxon>
        <taxon>Magnoliopsida</taxon>
        <taxon>eudicotyledons</taxon>
        <taxon>Gunneridae</taxon>
        <taxon>Pentapetalae</taxon>
        <taxon>rosids</taxon>
        <taxon>Vitales</taxon>
        <taxon>Vitaceae</taxon>
        <taxon>Viteae</taxon>
        <taxon>Vitis</taxon>
    </lineage>
</organism>
<keyword evidence="13" id="KW-0439">Lignin degradation</keyword>
<dbReference type="PROSITE" id="PS00079">
    <property type="entry name" value="MULTICOPPER_OXIDASE1"/>
    <property type="match status" value="1"/>
</dbReference>
<evidence type="ECO:0000256" key="11">
    <source>
        <dbReference type="ARBA" id="ARBA00023008"/>
    </source>
</evidence>
<proteinExistence type="inferred from homology"/>
<dbReference type="CDD" id="cd13897">
    <property type="entry name" value="CuRO_3_LCC_plant"/>
    <property type="match status" value="1"/>
</dbReference>
<evidence type="ECO:0000256" key="12">
    <source>
        <dbReference type="ARBA" id="ARBA00023180"/>
    </source>
</evidence>
<dbReference type="GO" id="GO:0046274">
    <property type="term" value="P:lignin catabolic process"/>
    <property type="evidence" value="ECO:0007669"/>
    <property type="project" value="UniProtKB-KW"/>
</dbReference>
<evidence type="ECO:0000256" key="10">
    <source>
        <dbReference type="ARBA" id="ARBA00023002"/>
    </source>
</evidence>
<dbReference type="CDD" id="cd13875">
    <property type="entry name" value="CuRO_2_LCC_plant"/>
    <property type="match status" value="1"/>
</dbReference>
<feature type="domain" description="Plastocyanin-like" evidence="17">
    <location>
        <begin position="193"/>
        <end position="256"/>
    </location>
</feature>
<keyword evidence="10" id="KW-0560">Oxidoreductase</keyword>
<dbReference type="PANTHER" id="PTHR11709">
    <property type="entry name" value="MULTI-COPPER OXIDASE"/>
    <property type="match status" value="1"/>
</dbReference>
<keyword evidence="8" id="KW-0479">Metal-binding</keyword>
<dbReference type="GO" id="GO:0048046">
    <property type="term" value="C:apoplast"/>
    <property type="evidence" value="ECO:0007669"/>
    <property type="project" value="UniProtKB-SubCell"/>
</dbReference>
<evidence type="ECO:0000256" key="7">
    <source>
        <dbReference type="ARBA" id="ARBA00022525"/>
    </source>
</evidence>
<keyword evidence="7" id="KW-0964">Secreted</keyword>
<evidence type="ECO:0000313" key="18">
    <source>
        <dbReference type="EMBL" id="CAN63252.1"/>
    </source>
</evidence>
<dbReference type="InterPro" id="IPR002355">
    <property type="entry name" value="Cu_oxidase_Cu_BS"/>
</dbReference>
<dbReference type="PANTHER" id="PTHR11709:SF261">
    <property type="entry name" value="LACCASE"/>
    <property type="match status" value="1"/>
</dbReference>
<evidence type="ECO:0000256" key="9">
    <source>
        <dbReference type="ARBA" id="ARBA00022737"/>
    </source>
</evidence>
<evidence type="ECO:0000256" key="4">
    <source>
        <dbReference type="ARBA" id="ARBA00010609"/>
    </source>
</evidence>
<dbReference type="PROSITE" id="PS00080">
    <property type="entry name" value="MULTICOPPER_OXIDASE2"/>
    <property type="match status" value="1"/>
</dbReference>
<evidence type="ECO:0000259" key="17">
    <source>
        <dbReference type="Pfam" id="PF07732"/>
    </source>
</evidence>
<dbReference type="InterPro" id="IPR001117">
    <property type="entry name" value="Cu-oxidase_2nd"/>
</dbReference>
<dbReference type="InterPro" id="IPR045087">
    <property type="entry name" value="Cu-oxidase_fam"/>
</dbReference>
<evidence type="ECO:0000256" key="5">
    <source>
        <dbReference type="ARBA" id="ARBA00012297"/>
    </source>
</evidence>
<dbReference type="InterPro" id="IPR011707">
    <property type="entry name" value="Cu-oxidase-like_N"/>
</dbReference>
<evidence type="ECO:0000256" key="1">
    <source>
        <dbReference type="ARBA" id="ARBA00000349"/>
    </source>
</evidence>
<evidence type="ECO:0000256" key="14">
    <source>
        <dbReference type="SAM" id="MobiDB-lite"/>
    </source>
</evidence>
<keyword evidence="12" id="KW-0325">Glycoprotein</keyword>
<keyword evidence="11" id="KW-0186">Copper</keyword>
<evidence type="ECO:0000256" key="13">
    <source>
        <dbReference type="ARBA" id="ARBA00023185"/>
    </source>
</evidence>